<dbReference type="AlphaFoldDB" id="W9Y6E1"/>
<dbReference type="HOGENOM" id="CLU_037336_0_0_1"/>
<dbReference type="Proteomes" id="UP000019478">
    <property type="component" value="Unassembled WGS sequence"/>
</dbReference>
<proteinExistence type="predicted"/>
<dbReference type="OrthoDB" id="5199543at2759"/>
<feature type="region of interest" description="Disordered" evidence="1">
    <location>
        <begin position="1"/>
        <end position="30"/>
    </location>
</feature>
<dbReference type="STRING" id="1182542.W9Y6E1"/>
<evidence type="ECO:0000256" key="1">
    <source>
        <dbReference type="SAM" id="MobiDB-lite"/>
    </source>
</evidence>
<dbReference type="RefSeq" id="XP_007733776.1">
    <property type="nucleotide sequence ID" value="XM_007735586.1"/>
</dbReference>
<keyword evidence="3" id="KW-1185">Reference proteome</keyword>
<protein>
    <submittedName>
        <fullName evidence="2">Uncharacterized protein</fullName>
    </submittedName>
</protein>
<comment type="caution">
    <text evidence="2">The sequence shown here is derived from an EMBL/GenBank/DDBJ whole genome shotgun (WGS) entry which is preliminary data.</text>
</comment>
<gene>
    <name evidence="2" type="ORF">A1O3_05463</name>
</gene>
<dbReference type="InterPro" id="IPR019128">
    <property type="entry name" value="Dcc1"/>
</dbReference>
<dbReference type="EMBL" id="AMGY01000004">
    <property type="protein sequence ID" value="EXJ84791.1"/>
    <property type="molecule type" value="Genomic_DNA"/>
</dbReference>
<feature type="compositionally biased region" description="Basic and acidic residues" evidence="1">
    <location>
        <begin position="361"/>
        <end position="372"/>
    </location>
</feature>
<evidence type="ECO:0000313" key="2">
    <source>
        <dbReference type="EMBL" id="EXJ84791.1"/>
    </source>
</evidence>
<sequence length="372" mass="40243">MVSDSDADRTRRSPAQGHPETCTDSGSRQGVAAISQVRNILELLEIKPDDADIENSIRAIVPTYDDPDHDGDEVLLRMPKRGPDPSSSVITLGQVLDNIPAPTKLIVSLLRELFAFTVPRHQGQKQISAVYTPTSRLLLRTWKTFVQQCAISGVKLDTREGLDGQQLDNIFRGLREDAGAEEDGNLSVAVTKAILRQLGQPLTGDGDGDEIHDGKDSAPELDLGPLDITGGTLVLKDTDICKALGHWILSSLQDKPSSSIGLEDFMKQWTELLPESWAKDCDATALVRSIGGGVQLVKASGTEPSVLRWPAPVNSNGSLGGPVAAVSGPRPAHPAAVVKDGATRGQNQDQNQNQKKRKWHEKFGAQRRNVER</sequence>
<name>W9Y6E1_9EURO</name>
<dbReference type="GO" id="GO:0007064">
    <property type="term" value="P:mitotic sister chromatid cohesion"/>
    <property type="evidence" value="ECO:0007669"/>
    <property type="project" value="InterPro"/>
</dbReference>
<evidence type="ECO:0000313" key="3">
    <source>
        <dbReference type="Proteomes" id="UP000019478"/>
    </source>
</evidence>
<dbReference type="Pfam" id="PF09724">
    <property type="entry name" value="Dcc1"/>
    <property type="match status" value="1"/>
</dbReference>
<organism evidence="2 3">
    <name type="scientific">Capronia epimyces CBS 606.96</name>
    <dbReference type="NCBI Taxonomy" id="1182542"/>
    <lineage>
        <taxon>Eukaryota</taxon>
        <taxon>Fungi</taxon>
        <taxon>Dikarya</taxon>
        <taxon>Ascomycota</taxon>
        <taxon>Pezizomycotina</taxon>
        <taxon>Eurotiomycetes</taxon>
        <taxon>Chaetothyriomycetidae</taxon>
        <taxon>Chaetothyriales</taxon>
        <taxon>Herpotrichiellaceae</taxon>
        <taxon>Capronia</taxon>
    </lineage>
</organism>
<dbReference type="GeneID" id="19169576"/>
<feature type="region of interest" description="Disordered" evidence="1">
    <location>
        <begin position="320"/>
        <end position="372"/>
    </location>
</feature>
<dbReference type="GO" id="GO:0031390">
    <property type="term" value="C:Ctf18 RFC-like complex"/>
    <property type="evidence" value="ECO:0007669"/>
    <property type="project" value="InterPro"/>
</dbReference>
<accession>W9Y6E1</accession>
<feature type="compositionally biased region" description="Basic and acidic residues" evidence="1">
    <location>
        <begin position="1"/>
        <end position="11"/>
    </location>
</feature>
<reference evidence="2 3" key="1">
    <citation type="submission" date="2013-03" db="EMBL/GenBank/DDBJ databases">
        <title>The Genome Sequence of Capronia epimyces CBS 606.96.</title>
        <authorList>
            <consortium name="The Broad Institute Genomics Platform"/>
            <person name="Cuomo C."/>
            <person name="de Hoog S."/>
            <person name="Gorbushina A."/>
            <person name="Walker B."/>
            <person name="Young S.K."/>
            <person name="Zeng Q."/>
            <person name="Gargeya S."/>
            <person name="Fitzgerald M."/>
            <person name="Haas B."/>
            <person name="Abouelleil A."/>
            <person name="Allen A.W."/>
            <person name="Alvarado L."/>
            <person name="Arachchi H.M."/>
            <person name="Berlin A.M."/>
            <person name="Chapman S.B."/>
            <person name="Gainer-Dewar J."/>
            <person name="Goldberg J."/>
            <person name="Griggs A."/>
            <person name="Gujja S."/>
            <person name="Hansen M."/>
            <person name="Howarth C."/>
            <person name="Imamovic A."/>
            <person name="Ireland A."/>
            <person name="Larimer J."/>
            <person name="McCowan C."/>
            <person name="Murphy C."/>
            <person name="Pearson M."/>
            <person name="Poon T.W."/>
            <person name="Priest M."/>
            <person name="Roberts A."/>
            <person name="Saif S."/>
            <person name="Shea T."/>
            <person name="Sisk P."/>
            <person name="Sykes S."/>
            <person name="Wortman J."/>
            <person name="Nusbaum C."/>
            <person name="Birren B."/>
        </authorList>
    </citation>
    <scope>NUCLEOTIDE SEQUENCE [LARGE SCALE GENOMIC DNA]</scope>
    <source>
        <strain evidence="2 3">CBS 606.96</strain>
    </source>
</reference>